<dbReference type="GO" id="GO:0005741">
    <property type="term" value="C:mitochondrial outer membrane"/>
    <property type="evidence" value="ECO:0007669"/>
    <property type="project" value="TreeGrafter"/>
</dbReference>
<dbReference type="EMBL" id="SRPO01000287">
    <property type="protein sequence ID" value="KAG5934801.1"/>
    <property type="molecule type" value="Genomic_DNA"/>
</dbReference>
<proteinExistence type="predicted"/>
<evidence type="ECO:0000313" key="3">
    <source>
        <dbReference type="Proteomes" id="UP000706124"/>
    </source>
</evidence>
<dbReference type="GO" id="GO:0070096">
    <property type="term" value="P:mitochondrial outer membrane translocase complex assembly"/>
    <property type="evidence" value="ECO:0007669"/>
    <property type="project" value="InterPro"/>
</dbReference>
<accession>A0A9P7MA52</accession>
<sequence>MAASESLASLQYDDKEDDDLDSLPSTSISTSSDSYSDADSDAQAEWERSLEQLQLLLTMLIVPWMGKYFGRKFAYWSWSRYMEWMYDVEIRWTNKKAFKAVGIAGTAATL</sequence>
<reference evidence="2 3" key="1">
    <citation type="journal article" date="2020" name="bioRxiv">
        <title>Whole genome comparisons of ergot fungi reveals the divergence and evolution of species within the genus Claviceps are the result of varying mechanisms driving genome evolution and host range expansion.</title>
        <authorList>
            <person name="Wyka S.A."/>
            <person name="Mondo S.J."/>
            <person name="Liu M."/>
            <person name="Dettman J."/>
            <person name="Nalam V."/>
            <person name="Broders K.D."/>
        </authorList>
    </citation>
    <scope>NUCLEOTIDE SEQUENCE [LARGE SCALE GENOMIC DNA]</scope>
    <source>
        <strain evidence="2 3">CCC 1485</strain>
    </source>
</reference>
<gene>
    <name evidence="2" type="ORF">E4U60_003538</name>
</gene>
<evidence type="ECO:0000256" key="1">
    <source>
        <dbReference type="SAM" id="MobiDB-lite"/>
    </source>
</evidence>
<organism evidence="2 3">
    <name type="scientific">Claviceps pazoutovae</name>
    <dbReference type="NCBI Taxonomy" id="1649127"/>
    <lineage>
        <taxon>Eukaryota</taxon>
        <taxon>Fungi</taxon>
        <taxon>Dikarya</taxon>
        <taxon>Ascomycota</taxon>
        <taxon>Pezizomycotina</taxon>
        <taxon>Sordariomycetes</taxon>
        <taxon>Hypocreomycetidae</taxon>
        <taxon>Hypocreales</taxon>
        <taxon>Clavicipitaceae</taxon>
        <taxon>Claviceps</taxon>
    </lineage>
</organism>
<keyword evidence="3" id="KW-1185">Reference proteome</keyword>
<dbReference type="AlphaFoldDB" id="A0A9P7MA52"/>
<dbReference type="OrthoDB" id="5555533at2759"/>
<feature type="compositionally biased region" description="Low complexity" evidence="1">
    <location>
        <begin position="22"/>
        <end position="35"/>
    </location>
</feature>
<feature type="region of interest" description="Disordered" evidence="1">
    <location>
        <begin position="1"/>
        <end position="40"/>
    </location>
</feature>
<dbReference type="GO" id="GO:0045040">
    <property type="term" value="P:protein insertion into mitochondrial outer membrane"/>
    <property type="evidence" value="ECO:0007669"/>
    <property type="project" value="InterPro"/>
</dbReference>
<dbReference type="Proteomes" id="UP000706124">
    <property type="component" value="Unassembled WGS sequence"/>
</dbReference>
<dbReference type="PANTHER" id="PTHR28230">
    <property type="entry name" value="CHROMOSOME 1, WHOLE GENOME SHOTGUN SEQUENCE"/>
    <property type="match status" value="1"/>
</dbReference>
<comment type="caution">
    <text evidence="2">The sequence shown here is derived from an EMBL/GenBank/DDBJ whole genome shotgun (WGS) entry which is preliminary data.</text>
</comment>
<name>A0A9P7MA52_9HYPO</name>
<dbReference type="InterPro" id="IPR037652">
    <property type="entry name" value="Mim2"/>
</dbReference>
<dbReference type="Pfam" id="PF19117">
    <property type="entry name" value="Mim2"/>
    <property type="match status" value="1"/>
</dbReference>
<dbReference type="PANTHER" id="PTHR28230:SF1">
    <property type="entry name" value="MITOCHONDRIAL IMPORT PROTEIN 2"/>
    <property type="match status" value="1"/>
</dbReference>
<evidence type="ECO:0000313" key="2">
    <source>
        <dbReference type="EMBL" id="KAG5934801.1"/>
    </source>
</evidence>
<protein>
    <submittedName>
        <fullName evidence="2">Uncharacterized protein</fullName>
    </submittedName>
</protein>